<dbReference type="SUPFAM" id="SSF55874">
    <property type="entry name" value="ATPase domain of HSP90 chaperone/DNA topoisomerase II/histidine kinase"/>
    <property type="match status" value="1"/>
</dbReference>
<dbReference type="PRINTS" id="PR00344">
    <property type="entry name" value="BCTRLSENSOR"/>
</dbReference>
<keyword evidence="9" id="KW-0472">Membrane</keyword>
<dbReference type="EC" id="2.7.13.3" evidence="2"/>
<organism evidence="11 12">
    <name type="scientific">Paenibacillus pinisoli</name>
    <dbReference type="NCBI Taxonomy" id="1276110"/>
    <lineage>
        <taxon>Bacteria</taxon>
        <taxon>Bacillati</taxon>
        <taxon>Bacillota</taxon>
        <taxon>Bacilli</taxon>
        <taxon>Bacillales</taxon>
        <taxon>Paenibacillaceae</taxon>
        <taxon>Paenibacillus</taxon>
    </lineage>
</organism>
<evidence type="ECO:0000256" key="4">
    <source>
        <dbReference type="ARBA" id="ARBA00022679"/>
    </source>
</evidence>
<proteinExistence type="predicted"/>
<evidence type="ECO:0000256" key="8">
    <source>
        <dbReference type="ARBA" id="ARBA00023012"/>
    </source>
</evidence>
<evidence type="ECO:0000256" key="9">
    <source>
        <dbReference type="SAM" id="Phobius"/>
    </source>
</evidence>
<dbReference type="GO" id="GO:0000160">
    <property type="term" value="P:phosphorelay signal transduction system"/>
    <property type="evidence" value="ECO:0007669"/>
    <property type="project" value="UniProtKB-KW"/>
</dbReference>
<dbReference type="PROSITE" id="PS50109">
    <property type="entry name" value="HIS_KIN"/>
    <property type="match status" value="1"/>
</dbReference>
<feature type="transmembrane region" description="Helical" evidence="9">
    <location>
        <begin position="112"/>
        <end position="131"/>
    </location>
</feature>
<keyword evidence="3" id="KW-0597">Phosphoprotein</keyword>
<keyword evidence="9" id="KW-1133">Transmembrane helix</keyword>
<feature type="transmembrane region" description="Helical" evidence="9">
    <location>
        <begin position="241"/>
        <end position="262"/>
    </location>
</feature>
<sequence length="500" mass="58308">MIYLSLFFLIYTIALTYNKSKNMITISLIGIIFGWLISIFSYLFYLSKFNVYWAVFNDFYNFSKGTWNRIVLENFDALILIRLLNFGILLFLFSFLLFSISFTHSRSRINKLYYYIPLAILFIVQLCYYDPFIQLKLQNYFFSYEYASGMNYKRVTTIIDIIFQCTKFAQIIITFSLLIHYLIKNFRIHFIRQYTIFNIMCLFPITIIHIMMFWWAPAVLIRATQIDSFHNYLKPPMNAILFKYNIFTIISLIAFAAMVFAFSRYQTKQKQHHVEADEINKRINTASLGVKAFTHSIKNHLLAIRSETEYLKEKFKDDADTLYSLELIFKSCYYSYDMINNASSKLESIDIVLKPVKLHIPVELALQKLSSKDQAVNIEVIRLSHGSKALLDTSHMTEVCFNIIKNAIEAMHQTSDKQLTITIEDQDQWGCISIEDNGPGIPPENMNEIFSPFFSTKSSVSNWGVGLSYCHKIVTSHQGKIEVHSTVNKGTSFKILLPLY</sequence>
<dbReference type="PANTHER" id="PTHR43065:SF10">
    <property type="entry name" value="PEROXIDE STRESS-ACTIVATED HISTIDINE KINASE MAK3"/>
    <property type="match status" value="1"/>
</dbReference>
<feature type="transmembrane region" description="Helical" evidence="9">
    <location>
        <begin position="195"/>
        <end position="221"/>
    </location>
</feature>
<feature type="transmembrane region" description="Helical" evidence="9">
    <location>
        <begin position="161"/>
        <end position="183"/>
    </location>
</feature>
<dbReference type="Gene3D" id="3.30.565.10">
    <property type="entry name" value="Histidine kinase-like ATPase, C-terminal domain"/>
    <property type="match status" value="1"/>
</dbReference>
<feature type="domain" description="Histidine kinase" evidence="10">
    <location>
        <begin position="292"/>
        <end position="500"/>
    </location>
</feature>
<reference evidence="11 12" key="1">
    <citation type="submission" date="2018-09" db="EMBL/GenBank/DDBJ databases">
        <title>Paenibacillus aracenensis nov. sp. isolated from a cave in southern Spain.</title>
        <authorList>
            <person name="Jurado V."/>
            <person name="Gutierrez-Patricio S."/>
            <person name="Gonzalez-Pimentel J.L."/>
            <person name="Miller A.Z."/>
            <person name="Laiz L."/>
            <person name="Saiz-Jimenez C."/>
        </authorList>
    </citation>
    <scope>NUCLEOTIDE SEQUENCE [LARGE SCALE GENOMIC DNA]</scope>
    <source>
        <strain evidence="11 12">JCM 19203</strain>
    </source>
</reference>
<dbReference type="CDD" id="cd00075">
    <property type="entry name" value="HATPase"/>
    <property type="match status" value="1"/>
</dbReference>
<dbReference type="Proteomes" id="UP000267798">
    <property type="component" value="Unassembled WGS sequence"/>
</dbReference>
<evidence type="ECO:0000256" key="5">
    <source>
        <dbReference type="ARBA" id="ARBA00022741"/>
    </source>
</evidence>
<keyword evidence="12" id="KW-1185">Reference proteome</keyword>
<keyword evidence="7" id="KW-0067">ATP-binding</keyword>
<dbReference type="GO" id="GO:0004673">
    <property type="term" value="F:protein histidine kinase activity"/>
    <property type="evidence" value="ECO:0007669"/>
    <property type="project" value="UniProtKB-EC"/>
</dbReference>
<protein>
    <recommendedName>
        <fullName evidence="2">histidine kinase</fullName>
        <ecNumber evidence="2">2.7.13.3</ecNumber>
    </recommendedName>
</protein>
<keyword evidence="5" id="KW-0547">Nucleotide-binding</keyword>
<evidence type="ECO:0000256" key="6">
    <source>
        <dbReference type="ARBA" id="ARBA00022777"/>
    </source>
</evidence>
<gene>
    <name evidence="11" type="ORF">D3P09_09555</name>
</gene>
<feature type="transmembrane region" description="Helical" evidence="9">
    <location>
        <begin position="77"/>
        <end position="100"/>
    </location>
</feature>
<keyword evidence="9" id="KW-0812">Transmembrane</keyword>
<comment type="caution">
    <text evidence="11">The sequence shown here is derived from an EMBL/GenBank/DDBJ whole genome shotgun (WGS) entry which is preliminary data.</text>
</comment>
<comment type="catalytic activity">
    <reaction evidence="1">
        <text>ATP + protein L-histidine = ADP + protein N-phospho-L-histidine.</text>
        <dbReference type="EC" id="2.7.13.3"/>
    </reaction>
</comment>
<dbReference type="OrthoDB" id="9121833at2"/>
<dbReference type="PANTHER" id="PTHR43065">
    <property type="entry name" value="SENSOR HISTIDINE KINASE"/>
    <property type="match status" value="1"/>
</dbReference>
<evidence type="ECO:0000313" key="12">
    <source>
        <dbReference type="Proteomes" id="UP000267798"/>
    </source>
</evidence>
<accession>A0A3A6PFP0</accession>
<feature type="transmembrane region" description="Helical" evidence="9">
    <location>
        <begin position="23"/>
        <end position="45"/>
    </location>
</feature>
<evidence type="ECO:0000259" key="10">
    <source>
        <dbReference type="PROSITE" id="PS50109"/>
    </source>
</evidence>
<dbReference type="InterPro" id="IPR003594">
    <property type="entry name" value="HATPase_dom"/>
</dbReference>
<dbReference type="SMART" id="SM00387">
    <property type="entry name" value="HATPase_c"/>
    <property type="match status" value="1"/>
</dbReference>
<keyword evidence="6 11" id="KW-0418">Kinase</keyword>
<evidence type="ECO:0000256" key="7">
    <source>
        <dbReference type="ARBA" id="ARBA00022840"/>
    </source>
</evidence>
<dbReference type="InterPro" id="IPR036890">
    <property type="entry name" value="HATPase_C_sf"/>
</dbReference>
<dbReference type="AlphaFoldDB" id="A0A3A6PFP0"/>
<dbReference type="InterPro" id="IPR005467">
    <property type="entry name" value="His_kinase_dom"/>
</dbReference>
<dbReference type="InterPro" id="IPR004358">
    <property type="entry name" value="Sig_transdc_His_kin-like_C"/>
</dbReference>
<keyword evidence="8" id="KW-0902">Two-component regulatory system</keyword>
<evidence type="ECO:0000313" key="11">
    <source>
        <dbReference type="EMBL" id="RJX39645.1"/>
    </source>
</evidence>
<dbReference type="EMBL" id="QXQB01000002">
    <property type="protein sequence ID" value="RJX39645.1"/>
    <property type="molecule type" value="Genomic_DNA"/>
</dbReference>
<dbReference type="GO" id="GO:0005524">
    <property type="term" value="F:ATP binding"/>
    <property type="evidence" value="ECO:0007669"/>
    <property type="project" value="UniProtKB-KW"/>
</dbReference>
<evidence type="ECO:0000256" key="2">
    <source>
        <dbReference type="ARBA" id="ARBA00012438"/>
    </source>
</evidence>
<dbReference type="Pfam" id="PF02518">
    <property type="entry name" value="HATPase_c"/>
    <property type="match status" value="1"/>
</dbReference>
<evidence type="ECO:0000256" key="3">
    <source>
        <dbReference type="ARBA" id="ARBA00022553"/>
    </source>
</evidence>
<name>A0A3A6PFP0_9BACL</name>
<evidence type="ECO:0000256" key="1">
    <source>
        <dbReference type="ARBA" id="ARBA00000085"/>
    </source>
</evidence>
<keyword evidence="4" id="KW-0808">Transferase</keyword>